<feature type="compositionally biased region" description="Low complexity" evidence="1">
    <location>
        <begin position="9"/>
        <end position="19"/>
    </location>
</feature>
<evidence type="ECO:0000313" key="2">
    <source>
        <dbReference type="EMBL" id="KAK7858513.1"/>
    </source>
</evidence>
<protein>
    <submittedName>
        <fullName evidence="2">Uncharacterized protein</fullName>
    </submittedName>
</protein>
<dbReference type="PANTHER" id="PTHR37745">
    <property type="entry name" value="EXPRESSED PROTEIN"/>
    <property type="match status" value="1"/>
</dbReference>
<dbReference type="EMBL" id="PKMF04000019">
    <property type="protein sequence ID" value="KAK7858513.1"/>
    <property type="molecule type" value="Genomic_DNA"/>
</dbReference>
<reference evidence="2" key="2">
    <citation type="journal article" date="2018" name="Sci. Data">
        <title>The draft genome sequence of cork oak.</title>
        <authorList>
            <person name="Ramos A.M."/>
            <person name="Usie A."/>
            <person name="Barbosa P."/>
            <person name="Barros P.M."/>
            <person name="Capote T."/>
            <person name="Chaves I."/>
            <person name="Simoes F."/>
            <person name="Abreu I."/>
            <person name="Carrasquinho I."/>
            <person name="Faro C."/>
            <person name="Guimaraes J.B."/>
            <person name="Mendonca D."/>
            <person name="Nobrega F."/>
            <person name="Rodrigues L."/>
            <person name="Saibo N.J.M."/>
            <person name="Varela M.C."/>
            <person name="Egas C."/>
            <person name="Matos J."/>
            <person name="Miguel C.M."/>
            <person name="Oliveira M.M."/>
            <person name="Ricardo C.P."/>
            <person name="Goncalves S."/>
        </authorList>
    </citation>
    <scope>NUCLEOTIDE SEQUENCE [LARGE SCALE GENOMIC DNA]</scope>
    <source>
        <strain evidence="2">HL8</strain>
    </source>
</reference>
<accession>A0AAW0M3Q3</accession>
<reference evidence="2" key="3">
    <citation type="submission" date="2023-07" db="EMBL/GenBank/DDBJ databases">
        <title>An improved reference 1 genome and first organelle genomes of Quercus suber.</title>
        <authorList>
            <consortium name="Genosuber Consortium"/>
            <person name="Usie A."/>
            <person name="Serra O."/>
            <person name="Barros P."/>
        </authorList>
    </citation>
    <scope>NUCLEOTIDE SEQUENCE</scope>
    <source>
        <strain evidence="2">HL8</strain>
        <tissue evidence="2">Leaves</tissue>
    </source>
</reference>
<evidence type="ECO:0000256" key="1">
    <source>
        <dbReference type="SAM" id="MobiDB-lite"/>
    </source>
</evidence>
<sequence length="168" mass="19543">DLLERSLKKLSSSSSSSDSPKTHLDPNNQPDQTAQPKLHVICLEPHISSEFYTFNLESHSLMIHCLLEHRLATAAEICAVLKSWRAVWKDCNEDTTYLTAWKRIQDKRNHRLATAAEICAVLKSWRAVWKDCNEDTTYLTAWKRIQDKRNVLFFFLNSLSKFLHFSHL</sequence>
<gene>
    <name evidence="2" type="ORF">CFP56_012302</name>
</gene>
<organism evidence="2">
    <name type="scientific">Quercus suber</name>
    <name type="common">Cork oak</name>
    <dbReference type="NCBI Taxonomy" id="58331"/>
    <lineage>
        <taxon>Eukaryota</taxon>
        <taxon>Viridiplantae</taxon>
        <taxon>Streptophyta</taxon>
        <taxon>Embryophyta</taxon>
        <taxon>Tracheophyta</taxon>
        <taxon>Spermatophyta</taxon>
        <taxon>Magnoliopsida</taxon>
        <taxon>eudicotyledons</taxon>
        <taxon>Gunneridae</taxon>
        <taxon>Pentapetalae</taxon>
        <taxon>rosids</taxon>
        <taxon>fabids</taxon>
        <taxon>Fagales</taxon>
        <taxon>Fagaceae</taxon>
        <taxon>Quercus</taxon>
    </lineage>
</organism>
<name>A0AAW0M3Q3_QUESU</name>
<dbReference type="PANTHER" id="PTHR37745:SF1">
    <property type="entry name" value="EXPRESSED PROTEIN"/>
    <property type="match status" value="1"/>
</dbReference>
<dbReference type="AlphaFoldDB" id="A0AAW0M3Q3"/>
<proteinExistence type="predicted"/>
<comment type="caution">
    <text evidence="2">The sequence shown here is derived from an EMBL/GenBank/DDBJ whole genome shotgun (WGS) entry which is preliminary data.</text>
</comment>
<reference evidence="2" key="1">
    <citation type="submission" date="2017-12" db="EMBL/GenBank/DDBJ databases">
        <authorList>
            <person name="Barbosa P."/>
            <person name="Usie A."/>
            <person name="Ramos A.M."/>
        </authorList>
    </citation>
    <scope>NUCLEOTIDE SEQUENCE</scope>
    <source>
        <strain evidence="2">HL8</strain>
        <tissue evidence="2">Leaves</tissue>
    </source>
</reference>
<feature type="region of interest" description="Disordered" evidence="1">
    <location>
        <begin position="1"/>
        <end position="30"/>
    </location>
</feature>
<feature type="non-terminal residue" evidence="2">
    <location>
        <position position="1"/>
    </location>
</feature>